<reference evidence="2" key="1">
    <citation type="submission" date="2015-07" db="EMBL/GenBank/DDBJ databases">
        <title>Nocardia seriolae U-1 whole genome shotgun sequence.</title>
        <authorList>
            <person name="Imajoh M."/>
            <person name="Fukumoto Y."/>
            <person name="Sukeda M."/>
            <person name="Yamane J."/>
            <person name="Yamasaki K."/>
            <person name="Shimizu M."/>
            <person name="Ohnishi K."/>
            <person name="Oshima S."/>
        </authorList>
    </citation>
    <scope>NUCLEOTIDE SEQUENCE [LARGE SCALE GENOMIC DNA]</scope>
    <source>
        <strain evidence="2">U-1</strain>
    </source>
</reference>
<dbReference type="AlphaFoldDB" id="A0ABC9YUN3"/>
<proteinExistence type="predicted"/>
<dbReference type="Proteomes" id="UP000037179">
    <property type="component" value="Unassembled WGS sequence"/>
</dbReference>
<dbReference type="EMBL" id="BBYQ01000050">
    <property type="protein sequence ID" value="GAP29169.1"/>
    <property type="molecule type" value="Genomic_DNA"/>
</dbReference>
<evidence type="ECO:0000313" key="2">
    <source>
        <dbReference type="Proteomes" id="UP000037179"/>
    </source>
</evidence>
<name>A0ABC9YUN3_9NOCA</name>
<evidence type="ECO:0000313" key="1">
    <source>
        <dbReference type="EMBL" id="GAP29169.1"/>
    </source>
</evidence>
<protein>
    <submittedName>
        <fullName evidence="1">Transcriptional regulator</fullName>
    </submittedName>
</protein>
<sequence length="54" mass="5847">MTDPFTAVTLELDALPHNPSSLGAATFALEGFLADRETFTSVATRRARRPETPV</sequence>
<comment type="caution">
    <text evidence="1">The sequence shown here is derived from an EMBL/GenBank/DDBJ whole genome shotgun (WGS) entry which is preliminary data.</text>
</comment>
<accession>A0ABC9YUN3</accession>
<reference evidence="1 2" key="2">
    <citation type="journal article" date="2016" name="Genome Announc.">
        <title>Draft Genome Sequence of Erythromycin- and Oxytetracycline-Sensitive Nocardia seriolae Strain U-1 (NBRC 110359).</title>
        <authorList>
            <person name="Imajoh M."/>
            <person name="Sukeda M."/>
            <person name="Shimizu M."/>
            <person name="Yamane J."/>
            <person name="Ohnishi K."/>
            <person name="Oshima S."/>
        </authorList>
    </citation>
    <scope>NUCLEOTIDE SEQUENCE [LARGE SCALE GENOMIC DNA]</scope>
    <source>
        <strain evidence="1 2">U-1</strain>
    </source>
</reference>
<keyword evidence="2" id="KW-1185">Reference proteome</keyword>
<organism evidence="1 2">
    <name type="scientific">Nocardia seriolae</name>
    <dbReference type="NCBI Taxonomy" id="37332"/>
    <lineage>
        <taxon>Bacteria</taxon>
        <taxon>Bacillati</taxon>
        <taxon>Actinomycetota</taxon>
        <taxon>Actinomycetes</taxon>
        <taxon>Mycobacteriales</taxon>
        <taxon>Nocardiaceae</taxon>
        <taxon>Nocardia</taxon>
    </lineage>
</organism>
<gene>
    <name evidence="1" type="ORF">NSK11_contig00050-0035</name>
</gene>